<dbReference type="Proteomes" id="UP000012042">
    <property type="component" value="Chromosome"/>
</dbReference>
<evidence type="ECO:0000256" key="1">
    <source>
        <dbReference type="ARBA" id="ARBA00022679"/>
    </source>
</evidence>
<protein>
    <submittedName>
        <fullName evidence="4">Uncharacterized protein in chlN 3'region</fullName>
    </submittedName>
</protein>
<proteinExistence type="predicted"/>
<dbReference type="PATRIC" id="fig|1001583.3.peg.1294"/>
<dbReference type="EMBL" id="AP012167">
    <property type="protein sequence ID" value="BAN06943.1"/>
    <property type="molecule type" value="Genomic_DNA"/>
</dbReference>
<dbReference type="InterPro" id="IPR016898">
    <property type="entry name" value="Polyphosphate_phosphotransfera"/>
</dbReference>
<dbReference type="GO" id="GO:0006797">
    <property type="term" value="P:polyphosphate metabolic process"/>
    <property type="evidence" value="ECO:0007669"/>
    <property type="project" value="InterPro"/>
</dbReference>
<evidence type="ECO:0000313" key="5">
    <source>
        <dbReference type="Proteomes" id="UP000012042"/>
    </source>
</evidence>
<accession>M5ADM9</accession>
<dbReference type="PANTHER" id="PTHR34383:SF3">
    <property type="entry name" value="POLYPHOSPHATE:AMP PHOSPHOTRANSFERASE"/>
    <property type="match status" value="1"/>
</dbReference>
<gene>
    <name evidence="4" type="ORF">LVISKB_1308</name>
</gene>
<dbReference type="PIRSF" id="PIRSF028756">
    <property type="entry name" value="PPK2_prd"/>
    <property type="match status" value="1"/>
</dbReference>
<organism evidence="4 5">
    <name type="scientific">Levilactobacillus brevis KB290</name>
    <dbReference type="NCBI Taxonomy" id="1001583"/>
    <lineage>
        <taxon>Bacteria</taxon>
        <taxon>Bacillati</taxon>
        <taxon>Bacillota</taxon>
        <taxon>Bacilli</taxon>
        <taxon>Lactobacillales</taxon>
        <taxon>Lactobacillaceae</taxon>
        <taxon>Levilactobacillus</taxon>
    </lineage>
</organism>
<keyword evidence="2" id="KW-0418">Kinase</keyword>
<sequence>MLLYGKEARVMSTESRYRYTGEPLEDLSKWATRAARVPEQAVIDDALAANVATLSDLQSRLYAQKETGVIVILQGMDTAGKDGLIRHVLSGLNPAGTSVVSFKQPTNRQLSHDFLWRVNRELPERGEIRIFNRSQYEDVLISRVHPEMLLTQHIPGVTTLADVGDAFFDRRYRDLRHFETYLRHQGFVTIKFFLHLSRDEQTRRFERRIEIPSKNWKFSPSDMQERAFWNDYQVAYTKMLTNTATKKDPWYIIPADDKGVARLIVSNILVKRLQDLRPTYPQVTPETQAQLRQTLAKLKNNEL</sequence>
<dbReference type="PANTHER" id="PTHR34383">
    <property type="entry name" value="POLYPHOSPHATE:AMP PHOSPHOTRANSFERASE-RELATED"/>
    <property type="match status" value="1"/>
</dbReference>
<dbReference type="InterPro" id="IPR022488">
    <property type="entry name" value="PPK2-related"/>
</dbReference>
<name>M5ADM9_LEVBR</name>
<keyword evidence="1" id="KW-0808">Transferase</keyword>
<dbReference type="GO" id="GO:0008976">
    <property type="term" value="F:polyphosphate kinase activity"/>
    <property type="evidence" value="ECO:0007669"/>
    <property type="project" value="InterPro"/>
</dbReference>
<dbReference type="InterPro" id="IPR027417">
    <property type="entry name" value="P-loop_NTPase"/>
</dbReference>
<dbReference type="Pfam" id="PF03976">
    <property type="entry name" value="PPK2"/>
    <property type="match status" value="1"/>
</dbReference>
<dbReference type="InterPro" id="IPR022300">
    <property type="entry name" value="PPK2-rel_1"/>
</dbReference>
<dbReference type="HOGENOM" id="CLU_048699_1_0_9"/>
<feature type="domain" description="Polyphosphate kinase-2-related" evidence="3">
    <location>
        <begin position="45"/>
        <end position="275"/>
    </location>
</feature>
<dbReference type="SUPFAM" id="SSF52540">
    <property type="entry name" value="P-loop containing nucleoside triphosphate hydrolases"/>
    <property type="match status" value="1"/>
</dbReference>
<dbReference type="KEGG" id="lbk:LVISKB_1308"/>
<evidence type="ECO:0000259" key="3">
    <source>
        <dbReference type="Pfam" id="PF03976"/>
    </source>
</evidence>
<reference evidence="4 5" key="1">
    <citation type="journal article" date="2013" name="PLoS ONE">
        <title>Genomic Analysis by Deep Sequencing of the Probiotic Lactobacillus brevis KB290 Harboring Nine Plasmids Reveals Genomic Stability.</title>
        <authorList>
            <person name="Fukao M."/>
            <person name="Oshima K."/>
            <person name="Morita H."/>
            <person name="Toh H."/>
            <person name="Suda W."/>
            <person name="Kim S.W."/>
            <person name="Suzuki S."/>
            <person name="Yakabe T."/>
            <person name="Hattori M."/>
            <person name="Yajima N."/>
        </authorList>
    </citation>
    <scope>NUCLEOTIDE SEQUENCE [LARGE SCALE GENOMIC DNA]</scope>
    <source>
        <strain evidence="4 5">KB290</strain>
    </source>
</reference>
<evidence type="ECO:0000313" key="4">
    <source>
        <dbReference type="EMBL" id="BAN06943.1"/>
    </source>
</evidence>
<evidence type="ECO:0000256" key="2">
    <source>
        <dbReference type="ARBA" id="ARBA00022777"/>
    </source>
</evidence>
<dbReference type="Gene3D" id="3.40.50.300">
    <property type="entry name" value="P-loop containing nucleotide triphosphate hydrolases"/>
    <property type="match status" value="1"/>
</dbReference>
<dbReference type="NCBIfam" id="TIGR03709">
    <property type="entry name" value="PPK2_rel_1"/>
    <property type="match status" value="1"/>
</dbReference>
<dbReference type="AlphaFoldDB" id="M5ADM9"/>